<feature type="compositionally biased region" description="Basic and acidic residues" evidence="1">
    <location>
        <begin position="19"/>
        <end position="32"/>
    </location>
</feature>
<dbReference type="Proteomes" id="UP001275084">
    <property type="component" value="Unassembled WGS sequence"/>
</dbReference>
<keyword evidence="3" id="KW-1185">Reference proteome</keyword>
<dbReference type="EMBL" id="JAUIQD010000001">
    <property type="protein sequence ID" value="KAK3364366.1"/>
    <property type="molecule type" value="Genomic_DNA"/>
</dbReference>
<evidence type="ECO:0000313" key="3">
    <source>
        <dbReference type="Proteomes" id="UP001275084"/>
    </source>
</evidence>
<evidence type="ECO:0000313" key="2">
    <source>
        <dbReference type="EMBL" id="KAK3364366.1"/>
    </source>
</evidence>
<gene>
    <name evidence="2" type="ORF">B0T25DRAFT_61953</name>
</gene>
<reference evidence="2" key="2">
    <citation type="submission" date="2023-06" db="EMBL/GenBank/DDBJ databases">
        <authorList>
            <consortium name="Lawrence Berkeley National Laboratory"/>
            <person name="Haridas S."/>
            <person name="Hensen N."/>
            <person name="Bonometti L."/>
            <person name="Westerberg I."/>
            <person name="Brannstrom I.O."/>
            <person name="Guillou S."/>
            <person name="Cros-Aarteil S."/>
            <person name="Calhoun S."/>
            <person name="Kuo A."/>
            <person name="Mondo S."/>
            <person name="Pangilinan J."/>
            <person name="Riley R."/>
            <person name="Labutti K."/>
            <person name="Andreopoulos B."/>
            <person name="Lipzen A."/>
            <person name="Chen C."/>
            <person name="Yanf M."/>
            <person name="Daum C."/>
            <person name="Ng V."/>
            <person name="Clum A."/>
            <person name="Steindorff A."/>
            <person name="Ohm R."/>
            <person name="Martin F."/>
            <person name="Silar P."/>
            <person name="Natvig D."/>
            <person name="Lalanne C."/>
            <person name="Gautier V."/>
            <person name="Ament-Velasquez S.L."/>
            <person name="Kruys A."/>
            <person name="Hutchinson M.I."/>
            <person name="Powell A.J."/>
            <person name="Barry K."/>
            <person name="Miller A.N."/>
            <person name="Grigoriev I.V."/>
            <person name="Debuchy R."/>
            <person name="Gladieux P."/>
            <person name="Thoren M.H."/>
            <person name="Johannesson H."/>
        </authorList>
    </citation>
    <scope>NUCLEOTIDE SEQUENCE</scope>
    <source>
        <strain evidence="2">CBS 955.72</strain>
    </source>
</reference>
<reference evidence="2" key="1">
    <citation type="journal article" date="2023" name="Mol. Phylogenet. Evol.">
        <title>Genome-scale phylogeny and comparative genomics of the fungal order Sordariales.</title>
        <authorList>
            <person name="Hensen N."/>
            <person name="Bonometti L."/>
            <person name="Westerberg I."/>
            <person name="Brannstrom I.O."/>
            <person name="Guillou S."/>
            <person name="Cros-Aarteil S."/>
            <person name="Calhoun S."/>
            <person name="Haridas S."/>
            <person name="Kuo A."/>
            <person name="Mondo S."/>
            <person name="Pangilinan J."/>
            <person name="Riley R."/>
            <person name="LaButti K."/>
            <person name="Andreopoulos B."/>
            <person name="Lipzen A."/>
            <person name="Chen C."/>
            <person name="Yan M."/>
            <person name="Daum C."/>
            <person name="Ng V."/>
            <person name="Clum A."/>
            <person name="Steindorff A."/>
            <person name="Ohm R.A."/>
            <person name="Martin F."/>
            <person name="Silar P."/>
            <person name="Natvig D.O."/>
            <person name="Lalanne C."/>
            <person name="Gautier V."/>
            <person name="Ament-Velasquez S.L."/>
            <person name="Kruys A."/>
            <person name="Hutchinson M.I."/>
            <person name="Powell A.J."/>
            <person name="Barry K."/>
            <person name="Miller A.N."/>
            <person name="Grigoriev I.V."/>
            <person name="Debuchy R."/>
            <person name="Gladieux P."/>
            <person name="Hiltunen Thoren M."/>
            <person name="Johannesson H."/>
        </authorList>
    </citation>
    <scope>NUCLEOTIDE SEQUENCE</scope>
    <source>
        <strain evidence="2">CBS 955.72</strain>
    </source>
</reference>
<name>A0AAJ0ML11_9PEZI</name>
<sequence length="220" mass="23330">MMCRLSYAAKASGFASSRSADDVSEAPRETDLLHLPVPTPIDGETRPVTSREAPPADARRASGMRRASGIESRRHEATTAGLYHVVLSWQLFVCPECPPRLSVCPHRSRGAGYSGQRDAPPPERETRPFGNWALLRSASGTAASAASRSTSEGISRRALSRVGPCDVKGCPAVRGLLPVVFSPGGAARARRPGGVEAGEGESGTKERDRGCQAQEIIPML</sequence>
<proteinExistence type="predicted"/>
<feature type="region of interest" description="Disordered" evidence="1">
    <location>
        <begin position="185"/>
        <end position="213"/>
    </location>
</feature>
<feature type="region of interest" description="Disordered" evidence="1">
    <location>
        <begin position="11"/>
        <end position="72"/>
    </location>
</feature>
<comment type="caution">
    <text evidence="2">The sequence shown here is derived from an EMBL/GenBank/DDBJ whole genome shotgun (WGS) entry which is preliminary data.</text>
</comment>
<evidence type="ECO:0000256" key="1">
    <source>
        <dbReference type="SAM" id="MobiDB-lite"/>
    </source>
</evidence>
<accession>A0AAJ0ML11</accession>
<dbReference type="AlphaFoldDB" id="A0AAJ0ML11"/>
<protein>
    <submittedName>
        <fullName evidence="2">Uncharacterized protein</fullName>
    </submittedName>
</protein>
<organism evidence="2 3">
    <name type="scientific">Lasiosphaeria hispida</name>
    <dbReference type="NCBI Taxonomy" id="260671"/>
    <lineage>
        <taxon>Eukaryota</taxon>
        <taxon>Fungi</taxon>
        <taxon>Dikarya</taxon>
        <taxon>Ascomycota</taxon>
        <taxon>Pezizomycotina</taxon>
        <taxon>Sordariomycetes</taxon>
        <taxon>Sordariomycetidae</taxon>
        <taxon>Sordariales</taxon>
        <taxon>Lasiosphaeriaceae</taxon>
        <taxon>Lasiosphaeria</taxon>
    </lineage>
</organism>